<feature type="region of interest" description="Disordered" evidence="18">
    <location>
        <begin position="73"/>
        <end position="140"/>
    </location>
</feature>
<dbReference type="InterPro" id="IPR003029">
    <property type="entry name" value="S1_domain"/>
</dbReference>
<comment type="cofactor">
    <cofactor evidence="1">
        <name>Mg(2+)</name>
        <dbReference type="ChEBI" id="CHEBI:18420"/>
    </cofactor>
</comment>
<feature type="compositionally biased region" description="Basic and acidic residues" evidence="18">
    <location>
        <begin position="108"/>
        <end position="120"/>
    </location>
</feature>
<feature type="compositionally biased region" description="Basic residues" evidence="18">
    <location>
        <begin position="121"/>
        <end position="134"/>
    </location>
</feature>
<dbReference type="EMBL" id="CP130613">
    <property type="protein sequence ID" value="WKW15182.1"/>
    <property type="molecule type" value="Genomic_DNA"/>
</dbReference>
<evidence type="ECO:0000256" key="3">
    <source>
        <dbReference type="ARBA" id="ARBA00005663"/>
    </source>
</evidence>
<dbReference type="GO" id="GO:0016787">
    <property type="term" value="F:hydrolase activity"/>
    <property type="evidence" value="ECO:0007669"/>
    <property type="project" value="UniProtKB-KW"/>
</dbReference>
<keyword evidence="14" id="KW-0378">Hydrolase</keyword>
<dbReference type="SMART" id="SM00316">
    <property type="entry name" value="S1"/>
    <property type="match status" value="1"/>
</dbReference>
<evidence type="ECO:0000313" key="21">
    <source>
        <dbReference type="EMBL" id="WKW15182.1"/>
    </source>
</evidence>
<dbReference type="Pfam" id="PF10150">
    <property type="entry name" value="RNase_E_G"/>
    <property type="match status" value="1"/>
</dbReference>
<reference evidence="21" key="1">
    <citation type="submission" date="2023-07" db="EMBL/GenBank/DDBJ databases">
        <authorList>
            <person name="Haufschild T."/>
            <person name="Kallscheuer N."/>
            <person name="Hammer J."/>
            <person name="Kohn T."/>
            <person name="Kabuu M."/>
            <person name="Jogler M."/>
            <person name="Wohfarth N."/>
            <person name="Heuer A."/>
            <person name="Rohde M."/>
            <person name="van Teeseling M.C.F."/>
            <person name="Jogler C."/>
        </authorList>
    </citation>
    <scope>NUCLEOTIDE SEQUENCE</scope>
    <source>
        <strain evidence="20">Strain 138</strain>
        <strain evidence="21">Strain 318</strain>
    </source>
</reference>
<keyword evidence="16" id="KW-0694">RNA-binding</keyword>
<evidence type="ECO:0000256" key="11">
    <source>
        <dbReference type="ARBA" id="ARBA00022723"/>
    </source>
</evidence>
<dbReference type="InterPro" id="IPR012340">
    <property type="entry name" value="NA-bd_OB-fold"/>
</dbReference>
<comment type="subcellular location">
    <subcellularLocation>
        <location evidence="2">Cytoplasm</location>
    </subcellularLocation>
</comment>
<dbReference type="KEGG" id="pspc:Strain318_001558"/>
<organism evidence="21 22">
    <name type="scientific">Pseudogemmatithrix spongiicola</name>
    <dbReference type="NCBI Taxonomy" id="3062599"/>
    <lineage>
        <taxon>Bacteria</taxon>
        <taxon>Pseudomonadati</taxon>
        <taxon>Gemmatimonadota</taxon>
        <taxon>Gemmatimonadia</taxon>
        <taxon>Gemmatimonadales</taxon>
        <taxon>Gemmatimonadaceae</taxon>
        <taxon>Pseudogemmatithrix</taxon>
    </lineage>
</organism>
<evidence type="ECO:0000256" key="1">
    <source>
        <dbReference type="ARBA" id="ARBA00001946"/>
    </source>
</evidence>
<comment type="similarity">
    <text evidence="3">Belongs to the RNase E/G family. RNase G subfamily.</text>
</comment>
<dbReference type="SUPFAM" id="SSF50249">
    <property type="entry name" value="Nucleic acid-binding proteins"/>
    <property type="match status" value="1"/>
</dbReference>
<dbReference type="PANTHER" id="PTHR30001">
    <property type="entry name" value="RIBONUCLEASE"/>
    <property type="match status" value="1"/>
</dbReference>
<dbReference type="Gene3D" id="2.40.50.140">
    <property type="entry name" value="Nucleic acid-binding proteins"/>
    <property type="match status" value="1"/>
</dbReference>
<keyword evidence="11" id="KW-0479">Metal-binding</keyword>
<dbReference type="Pfam" id="PF20833">
    <property type="entry name" value="RNase_E_G_Thio"/>
    <property type="match status" value="1"/>
</dbReference>
<dbReference type="EMBL" id="CP130612">
    <property type="protein sequence ID" value="WKW12274.1"/>
    <property type="molecule type" value="Genomic_DNA"/>
</dbReference>
<dbReference type="InterPro" id="IPR004659">
    <property type="entry name" value="RNase_E/G"/>
</dbReference>
<evidence type="ECO:0000256" key="2">
    <source>
        <dbReference type="ARBA" id="ARBA00004496"/>
    </source>
</evidence>
<evidence type="ECO:0000256" key="14">
    <source>
        <dbReference type="ARBA" id="ARBA00022801"/>
    </source>
</evidence>
<dbReference type="PANTHER" id="PTHR30001:SF1">
    <property type="entry name" value="RIBONUCLEASE E_G-LIKE PROTEIN, CHLOROPLASTIC"/>
    <property type="match status" value="1"/>
</dbReference>
<protein>
    <recommendedName>
        <fullName evidence="4">Ribonuclease G</fullName>
    </recommendedName>
</protein>
<evidence type="ECO:0000256" key="18">
    <source>
        <dbReference type="SAM" id="MobiDB-lite"/>
    </source>
</evidence>
<feature type="domain" description="S1 motif" evidence="19">
    <location>
        <begin position="37"/>
        <end position="168"/>
    </location>
</feature>
<dbReference type="RefSeq" id="WP_367885151.1">
    <property type="nucleotide sequence ID" value="NZ_CP130612.1"/>
</dbReference>
<dbReference type="GO" id="GO:0046872">
    <property type="term" value="F:metal ion binding"/>
    <property type="evidence" value="ECO:0007669"/>
    <property type="project" value="UniProtKB-KW"/>
</dbReference>
<gene>
    <name evidence="20" type="ORF">Strain138_001558</name>
    <name evidence="21" type="ORF">Strain318_001558</name>
</gene>
<keyword evidence="7" id="KW-0997">Cell inner membrane</keyword>
<keyword evidence="6" id="KW-0963">Cytoplasm</keyword>
<keyword evidence="22" id="KW-1185">Reference proteome</keyword>
<evidence type="ECO:0000256" key="15">
    <source>
        <dbReference type="ARBA" id="ARBA00022842"/>
    </source>
</evidence>
<dbReference type="GO" id="GO:0008033">
    <property type="term" value="P:tRNA processing"/>
    <property type="evidence" value="ECO:0007669"/>
    <property type="project" value="UniProtKB-KW"/>
</dbReference>
<keyword evidence="9" id="KW-0819">tRNA processing</keyword>
<dbReference type="NCBIfam" id="TIGR00757">
    <property type="entry name" value="RNaseEG"/>
    <property type="match status" value="1"/>
</dbReference>
<keyword evidence="17" id="KW-0472">Membrane</keyword>
<dbReference type="AlphaFoldDB" id="A0AA49K0I5"/>
<feature type="compositionally biased region" description="Acidic residues" evidence="18">
    <location>
        <begin position="74"/>
        <end position="100"/>
    </location>
</feature>
<keyword evidence="15" id="KW-0460">Magnesium</keyword>
<dbReference type="GO" id="GO:0019843">
    <property type="term" value="F:rRNA binding"/>
    <property type="evidence" value="ECO:0007669"/>
    <property type="project" value="UniProtKB-KW"/>
</dbReference>
<keyword evidence="13" id="KW-0255">Endonuclease</keyword>
<dbReference type="GO" id="GO:0004519">
    <property type="term" value="F:endonuclease activity"/>
    <property type="evidence" value="ECO:0007669"/>
    <property type="project" value="UniProtKB-KW"/>
</dbReference>
<dbReference type="GO" id="GO:0005737">
    <property type="term" value="C:cytoplasm"/>
    <property type="evidence" value="ECO:0007669"/>
    <property type="project" value="UniProtKB-SubCell"/>
</dbReference>
<accession>A0AA49JUR7</accession>
<sequence length="551" mass="61748">MKREILISATQREIRVAILEDEQLVELQVDRPENKRMVGDIYLGKVEAVQPGLQAAFVGIGTEKSAFLHNSDLAYDEDGDDDEDDDDADDDEADSADADAAESAADAGEGKDAKDGEKPKGGRGRGRGGRRRRKEPPQIQDVLKRGQSLIVQVSKEPISTKGPRVTAQVSLAGRFLVYMPFAARRVGVSRKIGERAQRQKLRELVEGVLPKDAGGVIVRTVSEGVTQETFKRELDTLIGQWNRIVKKQKFVGNPPKLLHRETSLTRGIIRDLFSTKVDRLTVDSKQVYNEIIEYLQGIAPELIERVALYEDKIPLFDKEQIEGEIRDLFKRRCDLPSGGYLIIEPTEALVSIDVNSGRFTGKKDPEKTVTKTNMEAAREIARQLRLRDVGGIIVCDFIDMESKSNRDRVLQELRTHLGRDRARTKAYAVSDLGLIEMTRQRVRQSHFHAMTEACPVCNGTGRVFTAETIVRRMERAVRRLASEGRREAIVVKLYPDTAIYVLENEKDLVARLAKQVGFGVEMRDDPLLKPDEFKLVVKGAGRDITSQYAVA</sequence>
<evidence type="ECO:0000256" key="4">
    <source>
        <dbReference type="ARBA" id="ARBA00017719"/>
    </source>
</evidence>
<keyword evidence="12" id="KW-0699">rRNA-binding</keyword>
<evidence type="ECO:0000256" key="5">
    <source>
        <dbReference type="ARBA" id="ARBA00022475"/>
    </source>
</evidence>
<evidence type="ECO:0000256" key="7">
    <source>
        <dbReference type="ARBA" id="ARBA00022519"/>
    </source>
</evidence>
<evidence type="ECO:0000256" key="17">
    <source>
        <dbReference type="ARBA" id="ARBA00023136"/>
    </source>
</evidence>
<evidence type="ECO:0000259" key="19">
    <source>
        <dbReference type="SMART" id="SM00316"/>
    </source>
</evidence>
<dbReference type="GO" id="GO:0004540">
    <property type="term" value="F:RNA nuclease activity"/>
    <property type="evidence" value="ECO:0007669"/>
    <property type="project" value="InterPro"/>
</dbReference>
<evidence type="ECO:0000256" key="10">
    <source>
        <dbReference type="ARBA" id="ARBA00022722"/>
    </source>
</evidence>
<dbReference type="InterPro" id="IPR019307">
    <property type="entry name" value="RNA-bd_AU-1/RNase_E/G"/>
</dbReference>
<evidence type="ECO:0000256" key="12">
    <source>
        <dbReference type="ARBA" id="ARBA00022730"/>
    </source>
</evidence>
<dbReference type="Gene3D" id="3.40.1260.20">
    <property type="entry name" value="Ribonuclease E, catalytic domain"/>
    <property type="match status" value="1"/>
</dbReference>
<evidence type="ECO:0000256" key="6">
    <source>
        <dbReference type="ARBA" id="ARBA00022490"/>
    </source>
</evidence>
<dbReference type="InterPro" id="IPR048583">
    <property type="entry name" value="RNase_E_G_thioredoxin-like"/>
</dbReference>
<keyword evidence="8" id="KW-0698">rRNA processing</keyword>
<dbReference type="GO" id="GO:0006364">
    <property type="term" value="P:rRNA processing"/>
    <property type="evidence" value="ECO:0007669"/>
    <property type="project" value="UniProtKB-KW"/>
</dbReference>
<dbReference type="CDD" id="cd04453">
    <property type="entry name" value="S1_RNase_E"/>
    <property type="match status" value="1"/>
</dbReference>
<evidence type="ECO:0000256" key="9">
    <source>
        <dbReference type="ARBA" id="ARBA00022694"/>
    </source>
</evidence>
<accession>A0AA49K0I5</accession>
<evidence type="ECO:0000256" key="8">
    <source>
        <dbReference type="ARBA" id="ARBA00022552"/>
    </source>
</evidence>
<keyword evidence="10" id="KW-0540">Nuclease</keyword>
<evidence type="ECO:0000313" key="20">
    <source>
        <dbReference type="EMBL" id="WKW12274.1"/>
    </source>
</evidence>
<evidence type="ECO:0000256" key="16">
    <source>
        <dbReference type="ARBA" id="ARBA00022884"/>
    </source>
</evidence>
<proteinExistence type="inferred from homology"/>
<keyword evidence="5" id="KW-1003">Cell membrane</keyword>
<dbReference type="Proteomes" id="UP001229955">
    <property type="component" value="Chromosome"/>
</dbReference>
<evidence type="ECO:0000256" key="13">
    <source>
        <dbReference type="ARBA" id="ARBA00022759"/>
    </source>
</evidence>
<evidence type="ECO:0000313" key="22">
    <source>
        <dbReference type="Proteomes" id="UP001229955"/>
    </source>
</evidence>
<name>A0AA49K0I5_9BACT</name>